<dbReference type="CDD" id="cd07079">
    <property type="entry name" value="ALDH_F18-19_ProA-GPR"/>
    <property type="match status" value="1"/>
</dbReference>
<keyword evidence="3" id="KW-0028">Amino-acid biosynthesis</keyword>
<evidence type="ECO:0000256" key="3">
    <source>
        <dbReference type="ARBA" id="ARBA00022605"/>
    </source>
</evidence>
<keyword evidence="5" id="KW-0521">NADP</keyword>
<dbReference type="HAMAP" id="MF_00412">
    <property type="entry name" value="ProA"/>
    <property type="match status" value="1"/>
</dbReference>
<dbReference type="NCBIfam" id="TIGR00407">
    <property type="entry name" value="proA"/>
    <property type="match status" value="1"/>
</dbReference>
<feature type="domain" description="Aldehyde dehydrogenase" evidence="8">
    <location>
        <begin position="55"/>
        <end position="339"/>
    </location>
</feature>
<evidence type="ECO:0000256" key="1">
    <source>
        <dbReference type="ARBA" id="ARBA00004985"/>
    </source>
</evidence>
<reference evidence="9" key="1">
    <citation type="submission" date="2014-09" db="EMBL/GenBank/DDBJ databases">
        <title>Genome sequence of the luminous mushroom Mycena chlorophos for searching fungal bioluminescence genes.</title>
        <authorList>
            <person name="Tanaka Y."/>
            <person name="Kasuga D."/>
            <person name="Oba Y."/>
            <person name="Hase S."/>
            <person name="Sato K."/>
            <person name="Oba Y."/>
            <person name="Sakakibara Y."/>
        </authorList>
    </citation>
    <scope>NUCLEOTIDE SEQUENCE</scope>
</reference>
<evidence type="ECO:0000256" key="7">
    <source>
        <dbReference type="ARBA" id="ARBA00049024"/>
    </source>
</evidence>
<accession>A0ABQ0LUG0</accession>
<comment type="catalytic activity">
    <reaction evidence="7">
        <text>L-glutamate 5-semialdehyde + phosphate + NADP(+) = L-glutamyl 5-phosphate + NADPH + H(+)</text>
        <dbReference type="Rhea" id="RHEA:19541"/>
        <dbReference type="ChEBI" id="CHEBI:15378"/>
        <dbReference type="ChEBI" id="CHEBI:43474"/>
        <dbReference type="ChEBI" id="CHEBI:57783"/>
        <dbReference type="ChEBI" id="CHEBI:58066"/>
        <dbReference type="ChEBI" id="CHEBI:58274"/>
        <dbReference type="ChEBI" id="CHEBI:58349"/>
        <dbReference type="EC" id="1.2.1.41"/>
    </reaction>
</comment>
<sequence length="507" mass="53942">MSPSGGGWRTTRVTDVRAVCRFFATTTTKPLLTSSITLPRLIQLSSAVPGSKPGTMSSAEEIAKAAKTAFEDSQLVQAEERVNALKYIRDALEANKTAILAANTEDLKAAQVEVDAGRMSESLLKRLDLNKGDKWDSMLQGVLDVANLPDPTGIVSYAKELDDGLELYRVSCPIGVLLVIFEARPEVVVNIAALAIKSGNAAILKGGKESNATTQLLAQAIASGLAQSSLPSTYVQTIQTRAEVSSLLSLDQYIDLVIPRGSNSLVRSIQNNTRIPVMGHADGLCSVYLDESADLEKAVRVVVDSKTDYPSACNSTETLLVHESLVPTIWPKVAQALLAANVRLLCDSPTLSSIHSISPPPPNISLASPASPEAYTTEHLTLVLAVRAVPSLADAIKHINSHSSHHTDSIVTESQAAASAFVRGVDSAGTFVNASTRFADGFRYGFGTEVGISTGRIHSRGPVGLEGLVIYKYMLRSTGDKGHIVGEFGAGKKQYKHAQIANARLPF</sequence>
<dbReference type="SUPFAM" id="SSF53720">
    <property type="entry name" value="ALDH-like"/>
    <property type="match status" value="1"/>
</dbReference>
<dbReference type="InterPro" id="IPR016163">
    <property type="entry name" value="Ald_DH_C"/>
</dbReference>
<protein>
    <recommendedName>
        <fullName evidence="2">glutamate-5-semialdehyde dehydrogenase</fullName>
        <ecNumber evidence="2">1.2.1.41</ecNumber>
    </recommendedName>
</protein>
<dbReference type="InterPro" id="IPR020593">
    <property type="entry name" value="G-glutamylP_reductase_CS"/>
</dbReference>
<evidence type="ECO:0000256" key="5">
    <source>
        <dbReference type="ARBA" id="ARBA00022857"/>
    </source>
</evidence>
<dbReference type="PANTHER" id="PTHR11063:SF8">
    <property type="entry name" value="DELTA-1-PYRROLINE-5-CARBOXYLATE SYNTHASE"/>
    <property type="match status" value="1"/>
</dbReference>
<dbReference type="EMBL" id="DF848408">
    <property type="protein sequence ID" value="GAT53576.1"/>
    <property type="molecule type" value="Genomic_DNA"/>
</dbReference>
<dbReference type="PANTHER" id="PTHR11063">
    <property type="entry name" value="GLUTAMATE SEMIALDEHYDE DEHYDROGENASE"/>
    <property type="match status" value="1"/>
</dbReference>
<dbReference type="Gene3D" id="3.40.309.10">
    <property type="entry name" value="Aldehyde Dehydrogenase, Chain A, domain 2"/>
    <property type="match status" value="1"/>
</dbReference>
<dbReference type="NCBIfam" id="NF001221">
    <property type="entry name" value="PRK00197.1"/>
    <property type="match status" value="1"/>
</dbReference>
<name>A0ABQ0LUG0_MYCCL</name>
<evidence type="ECO:0000256" key="6">
    <source>
        <dbReference type="ARBA" id="ARBA00023002"/>
    </source>
</evidence>
<organism evidence="9 10">
    <name type="scientific">Mycena chlorophos</name>
    <name type="common">Agaric fungus</name>
    <name type="synonym">Agaricus chlorophos</name>
    <dbReference type="NCBI Taxonomy" id="658473"/>
    <lineage>
        <taxon>Eukaryota</taxon>
        <taxon>Fungi</taxon>
        <taxon>Dikarya</taxon>
        <taxon>Basidiomycota</taxon>
        <taxon>Agaricomycotina</taxon>
        <taxon>Agaricomycetes</taxon>
        <taxon>Agaricomycetidae</taxon>
        <taxon>Agaricales</taxon>
        <taxon>Marasmiineae</taxon>
        <taxon>Mycenaceae</taxon>
        <taxon>Mycena</taxon>
    </lineage>
</organism>
<keyword evidence="4" id="KW-0641">Proline biosynthesis</keyword>
<evidence type="ECO:0000313" key="10">
    <source>
        <dbReference type="Proteomes" id="UP000815677"/>
    </source>
</evidence>
<dbReference type="Pfam" id="PF00171">
    <property type="entry name" value="Aldedh"/>
    <property type="match status" value="1"/>
</dbReference>
<dbReference type="InterPro" id="IPR015590">
    <property type="entry name" value="Aldehyde_DH_dom"/>
</dbReference>
<gene>
    <name evidence="9" type="ORF">MCHLO_10519</name>
</gene>
<dbReference type="EC" id="1.2.1.41" evidence="2"/>
<proteinExistence type="inferred from homology"/>
<evidence type="ECO:0000259" key="8">
    <source>
        <dbReference type="Pfam" id="PF00171"/>
    </source>
</evidence>
<dbReference type="InterPro" id="IPR016162">
    <property type="entry name" value="Ald_DH_N"/>
</dbReference>
<dbReference type="Proteomes" id="UP000815677">
    <property type="component" value="Unassembled WGS sequence"/>
</dbReference>
<evidence type="ECO:0000256" key="2">
    <source>
        <dbReference type="ARBA" id="ARBA00013002"/>
    </source>
</evidence>
<dbReference type="PROSITE" id="PS01223">
    <property type="entry name" value="PROA"/>
    <property type="match status" value="1"/>
</dbReference>
<evidence type="ECO:0000313" key="9">
    <source>
        <dbReference type="EMBL" id="GAT53576.1"/>
    </source>
</evidence>
<evidence type="ECO:0000256" key="4">
    <source>
        <dbReference type="ARBA" id="ARBA00022650"/>
    </source>
</evidence>
<dbReference type="Gene3D" id="3.40.605.10">
    <property type="entry name" value="Aldehyde Dehydrogenase, Chain A, domain 1"/>
    <property type="match status" value="1"/>
</dbReference>
<dbReference type="InterPro" id="IPR000965">
    <property type="entry name" value="GPR_dom"/>
</dbReference>
<dbReference type="InterPro" id="IPR016161">
    <property type="entry name" value="Ald_DH/histidinol_DH"/>
</dbReference>
<keyword evidence="6" id="KW-0560">Oxidoreductase</keyword>
<comment type="pathway">
    <text evidence="1">Amino-acid biosynthesis; L-proline biosynthesis; L-glutamate 5-semialdehyde from L-glutamate: step 2/2.</text>
</comment>
<keyword evidence="10" id="KW-1185">Reference proteome</keyword>